<dbReference type="InterPro" id="IPR038705">
    <property type="entry name" value="YabP_sf"/>
</dbReference>
<dbReference type="NCBIfam" id="TIGR02892">
    <property type="entry name" value="spore_yabP"/>
    <property type="match status" value="1"/>
</dbReference>
<evidence type="ECO:0000313" key="1">
    <source>
        <dbReference type="EMBL" id="MBC8585009.1"/>
    </source>
</evidence>
<protein>
    <submittedName>
        <fullName evidence="1">Sporulation protein YabP</fullName>
    </submittedName>
</protein>
<dbReference type="InterPro" id="IPR022476">
    <property type="entry name" value="Spore_YabP/YqfC"/>
</dbReference>
<dbReference type="Proteomes" id="UP000623678">
    <property type="component" value="Unassembled WGS sequence"/>
</dbReference>
<dbReference type="Gene3D" id="2.60.40.2000">
    <property type="match status" value="1"/>
</dbReference>
<name>A0A926ERG0_9FIRM</name>
<dbReference type="GO" id="GO:0030435">
    <property type="term" value="P:sporulation resulting in formation of a cellular spore"/>
    <property type="evidence" value="ECO:0007669"/>
    <property type="project" value="InterPro"/>
</dbReference>
<proteinExistence type="predicted"/>
<sequence>MNEREEKMTVKTPHNIIMEQRNKLTITGVTDIDSFDEQTVLLFTGLGELAIRGENLHINRIDVDTGEVNLEGEIDSLTYADNQPNKGGFFGKLFK</sequence>
<keyword evidence="2" id="KW-1185">Reference proteome</keyword>
<evidence type="ECO:0000313" key="2">
    <source>
        <dbReference type="Proteomes" id="UP000623678"/>
    </source>
</evidence>
<dbReference type="EMBL" id="JACRTD010000003">
    <property type="protein sequence ID" value="MBC8585009.1"/>
    <property type="molecule type" value="Genomic_DNA"/>
</dbReference>
<comment type="caution">
    <text evidence="1">The sequence shown here is derived from an EMBL/GenBank/DDBJ whole genome shotgun (WGS) entry which is preliminary data.</text>
</comment>
<gene>
    <name evidence="1" type="primary">yabP</name>
    <name evidence="1" type="ORF">H8705_05370</name>
</gene>
<accession>A0A926ERG0</accession>
<dbReference type="PIRSF" id="PIRSF011576">
    <property type="entry name" value="YabP"/>
    <property type="match status" value="1"/>
</dbReference>
<organism evidence="1 2">
    <name type="scientific">Youxingia wuxianensis</name>
    <dbReference type="NCBI Taxonomy" id="2763678"/>
    <lineage>
        <taxon>Bacteria</taxon>
        <taxon>Bacillati</taxon>
        <taxon>Bacillota</taxon>
        <taxon>Clostridia</taxon>
        <taxon>Eubacteriales</taxon>
        <taxon>Oscillospiraceae</taxon>
        <taxon>Youxingia</taxon>
    </lineage>
</organism>
<reference evidence="1" key="1">
    <citation type="submission" date="2020-08" db="EMBL/GenBank/DDBJ databases">
        <title>Genome public.</title>
        <authorList>
            <person name="Liu C."/>
            <person name="Sun Q."/>
        </authorList>
    </citation>
    <scope>NUCLEOTIDE SEQUENCE</scope>
    <source>
        <strain evidence="1">NSJ-64</strain>
    </source>
</reference>
<dbReference type="Pfam" id="PF07873">
    <property type="entry name" value="YabP"/>
    <property type="match status" value="1"/>
</dbReference>
<dbReference type="InterPro" id="IPR012504">
    <property type="entry name" value="Spore_YabP"/>
</dbReference>
<dbReference type="AlphaFoldDB" id="A0A926ERG0"/>